<accession>A0A226DV22</accession>
<evidence type="ECO:0000313" key="3">
    <source>
        <dbReference type="Proteomes" id="UP000198287"/>
    </source>
</evidence>
<proteinExistence type="predicted"/>
<sequence length="185" mass="21443">MWHREGLHHLRRAIKVTHRSSLNTAYCFVWNEKQKRAQLVPQNSKNLRAFQFLYFSIIFILEPILLIRCYQLRHSSYNADDELVLKAYFTFPVALLVWMLIPLVFALASSTGRIKFVRHYEALSQLEVYLADLIVTVGRNHGGGRYNKAKSTISLYVTLLYHGLDDAGSKDEDFYLFVSAPKSVK</sequence>
<dbReference type="Proteomes" id="UP000198287">
    <property type="component" value="Unassembled WGS sequence"/>
</dbReference>
<protein>
    <submittedName>
        <fullName evidence="2">Uncharacterized protein</fullName>
    </submittedName>
</protein>
<reference evidence="2 3" key="1">
    <citation type="submission" date="2015-12" db="EMBL/GenBank/DDBJ databases">
        <title>The genome of Folsomia candida.</title>
        <authorList>
            <person name="Faddeeva A."/>
            <person name="Derks M.F."/>
            <person name="Anvar Y."/>
            <person name="Smit S."/>
            <person name="Van Straalen N."/>
            <person name="Roelofs D."/>
        </authorList>
    </citation>
    <scope>NUCLEOTIDE SEQUENCE [LARGE SCALE GENOMIC DNA]</scope>
    <source>
        <strain evidence="2 3">VU population</strain>
        <tissue evidence="2">Whole body</tissue>
    </source>
</reference>
<dbReference type="EMBL" id="LNIX01000010">
    <property type="protein sequence ID" value="OXA49345.1"/>
    <property type="molecule type" value="Genomic_DNA"/>
</dbReference>
<dbReference type="AlphaFoldDB" id="A0A226DV22"/>
<evidence type="ECO:0000256" key="1">
    <source>
        <dbReference type="SAM" id="Phobius"/>
    </source>
</evidence>
<keyword evidence="1" id="KW-0812">Transmembrane</keyword>
<organism evidence="2 3">
    <name type="scientific">Folsomia candida</name>
    <name type="common">Springtail</name>
    <dbReference type="NCBI Taxonomy" id="158441"/>
    <lineage>
        <taxon>Eukaryota</taxon>
        <taxon>Metazoa</taxon>
        <taxon>Ecdysozoa</taxon>
        <taxon>Arthropoda</taxon>
        <taxon>Hexapoda</taxon>
        <taxon>Collembola</taxon>
        <taxon>Entomobryomorpha</taxon>
        <taxon>Isotomoidea</taxon>
        <taxon>Isotomidae</taxon>
        <taxon>Proisotominae</taxon>
        <taxon>Folsomia</taxon>
    </lineage>
</organism>
<feature type="transmembrane region" description="Helical" evidence="1">
    <location>
        <begin position="49"/>
        <end position="67"/>
    </location>
</feature>
<comment type="caution">
    <text evidence="2">The sequence shown here is derived from an EMBL/GenBank/DDBJ whole genome shotgun (WGS) entry which is preliminary data.</text>
</comment>
<keyword evidence="1" id="KW-0472">Membrane</keyword>
<feature type="transmembrane region" description="Helical" evidence="1">
    <location>
        <begin position="87"/>
        <end position="108"/>
    </location>
</feature>
<gene>
    <name evidence="2" type="ORF">Fcan01_15875</name>
</gene>
<evidence type="ECO:0000313" key="2">
    <source>
        <dbReference type="EMBL" id="OXA49345.1"/>
    </source>
</evidence>
<keyword evidence="1" id="KW-1133">Transmembrane helix</keyword>
<keyword evidence="3" id="KW-1185">Reference proteome</keyword>
<name>A0A226DV22_FOLCA</name>